<dbReference type="PANTHER" id="PTHR45333">
    <property type="entry name" value="MEMBRANE PROTEIN-RELATED"/>
    <property type="match status" value="1"/>
</dbReference>
<feature type="repeat" description="WD" evidence="1">
    <location>
        <begin position="302"/>
        <end position="343"/>
    </location>
</feature>
<dbReference type="Pfam" id="PF00400">
    <property type="entry name" value="WD40"/>
    <property type="match status" value="3"/>
</dbReference>
<feature type="transmembrane region" description="Helical" evidence="2">
    <location>
        <begin position="436"/>
        <end position="458"/>
    </location>
</feature>
<accession>A0A8S1V0Q2</accession>
<reference evidence="3" key="1">
    <citation type="submission" date="2021-01" db="EMBL/GenBank/DDBJ databases">
        <authorList>
            <consortium name="Genoscope - CEA"/>
            <person name="William W."/>
        </authorList>
    </citation>
    <scope>NUCLEOTIDE SEQUENCE</scope>
</reference>
<comment type="caution">
    <text evidence="3">The sequence shown here is derived from an EMBL/GenBank/DDBJ whole genome shotgun (WGS) entry which is preliminary data.</text>
</comment>
<dbReference type="PROSITE" id="PS50294">
    <property type="entry name" value="WD_REPEATS_REGION"/>
    <property type="match status" value="2"/>
</dbReference>
<name>A0A8S1V0Q2_9CILI</name>
<feature type="transmembrane region" description="Helical" evidence="2">
    <location>
        <begin position="394"/>
        <end position="416"/>
    </location>
</feature>
<dbReference type="InterPro" id="IPR001680">
    <property type="entry name" value="WD40_rpt"/>
</dbReference>
<dbReference type="PROSITE" id="PS00678">
    <property type="entry name" value="WD_REPEATS_1"/>
    <property type="match status" value="2"/>
</dbReference>
<keyword evidence="2" id="KW-0812">Transmembrane</keyword>
<protein>
    <submittedName>
        <fullName evidence="3">Uncharacterized protein</fullName>
    </submittedName>
</protein>
<organism evidence="3 4">
    <name type="scientific">Paramecium pentaurelia</name>
    <dbReference type="NCBI Taxonomy" id="43138"/>
    <lineage>
        <taxon>Eukaryota</taxon>
        <taxon>Sar</taxon>
        <taxon>Alveolata</taxon>
        <taxon>Ciliophora</taxon>
        <taxon>Intramacronucleata</taxon>
        <taxon>Oligohymenophorea</taxon>
        <taxon>Peniculida</taxon>
        <taxon>Parameciidae</taxon>
        <taxon>Paramecium</taxon>
    </lineage>
</organism>
<keyword evidence="2" id="KW-1133">Transmembrane helix</keyword>
<dbReference type="InterPro" id="IPR001646">
    <property type="entry name" value="5peptide_repeat"/>
</dbReference>
<dbReference type="Pfam" id="PF00805">
    <property type="entry name" value="Pentapeptide"/>
    <property type="match status" value="1"/>
</dbReference>
<dbReference type="OrthoDB" id="540662at2759"/>
<dbReference type="PROSITE" id="PS50082">
    <property type="entry name" value="WD_REPEATS_2"/>
    <property type="match status" value="2"/>
</dbReference>
<gene>
    <name evidence="3" type="ORF">PPENT_87.1.T0510001</name>
</gene>
<feature type="transmembrane region" description="Helical" evidence="2">
    <location>
        <begin position="349"/>
        <end position="373"/>
    </location>
</feature>
<dbReference type="SMART" id="SM00320">
    <property type="entry name" value="WD40"/>
    <property type="match status" value="3"/>
</dbReference>
<dbReference type="EMBL" id="CAJJDO010000051">
    <property type="protein sequence ID" value="CAD8169349.1"/>
    <property type="molecule type" value="Genomic_DNA"/>
</dbReference>
<dbReference type="Proteomes" id="UP000689195">
    <property type="component" value="Unassembled WGS sequence"/>
</dbReference>
<dbReference type="PANTHER" id="PTHR45333:SF1">
    <property type="entry name" value="CHROMOSOME UNDETERMINED SCAFFOLD_625, WHOLE GENOME SHOTGUN SEQUENCE"/>
    <property type="match status" value="1"/>
</dbReference>
<feature type="repeat" description="WD" evidence="1">
    <location>
        <begin position="219"/>
        <end position="260"/>
    </location>
</feature>
<keyword evidence="2" id="KW-0472">Membrane</keyword>
<keyword evidence="1" id="KW-0853">WD repeat</keyword>
<evidence type="ECO:0000313" key="3">
    <source>
        <dbReference type="EMBL" id="CAD8169349.1"/>
    </source>
</evidence>
<evidence type="ECO:0000313" key="4">
    <source>
        <dbReference type="Proteomes" id="UP000689195"/>
    </source>
</evidence>
<proteinExistence type="predicted"/>
<evidence type="ECO:0000256" key="1">
    <source>
        <dbReference type="PROSITE-ProRule" id="PRU00221"/>
    </source>
</evidence>
<keyword evidence="4" id="KW-1185">Reference proteome</keyword>
<sequence length="572" mass="66491">MYDPNDQKEILSQILAQVEDVDERIYSLILQMHGKQNNNNWMGFLSDNENLRHLEKEIQQKEDSTQEEKEQRMDVMRNNLKLILNVIVKIKDHDFNKQDYCDQRYLEQRQNLIERIREQKGIIRFLKFLVHLTAYDEYLIQCGTNSLNLLVSMKVDIRSQNFENIRIKNTSLLGANFARCNLSGSQLDNVDINGMNLNGALLLNCRWTNIKKEGEIYELNGHTNIVNFVCFSPDGNILASGSTDESIRLWDVKTGQLKNILDCSSGTVKSLCFSPDGTTLASGSYGRIGLWDVKTGQLKNVLDCRRGIVLSVWFSPDGTTLASGSTDKSICLWDVQTGQQKAKFIVVMFIHYASLLMVLHQHLVELISLSGYGMLKQDNQRTNWMVIGIQSTQYASHLTMLYQHLVVVITLSVYGILRQDYKRPNLMVIVVSFYQYASLLMILDLHLIVVITLFVYGMENQEKKFNLKIKIINIFDKNQNHFGFGIQQQIIYGQSNNLIYQQQSNPIQIEFNNYLNQLQLIKPYHKQKFTMELNQIRMINYWQQKVNTKLILYLFQGKKFCYSYKLFLQHLK</sequence>
<evidence type="ECO:0000256" key="2">
    <source>
        <dbReference type="SAM" id="Phobius"/>
    </source>
</evidence>
<dbReference type="InterPro" id="IPR019775">
    <property type="entry name" value="WD40_repeat_CS"/>
</dbReference>
<dbReference type="AlphaFoldDB" id="A0A8S1V0Q2"/>